<dbReference type="AlphaFoldDB" id="A0A0A8Y256"/>
<reference evidence="1" key="2">
    <citation type="journal article" date="2015" name="Data Brief">
        <title>Shoot transcriptome of the giant reed, Arundo donax.</title>
        <authorList>
            <person name="Barrero R.A."/>
            <person name="Guerrero F.D."/>
            <person name="Moolhuijzen P."/>
            <person name="Goolsby J.A."/>
            <person name="Tidwell J."/>
            <person name="Bellgard S.E."/>
            <person name="Bellgard M.I."/>
        </authorList>
    </citation>
    <scope>NUCLEOTIDE SEQUENCE</scope>
    <source>
        <tissue evidence="1">Shoot tissue taken approximately 20 cm above the soil surface</tissue>
    </source>
</reference>
<protein>
    <submittedName>
        <fullName evidence="1">Uncharacterized protein</fullName>
    </submittedName>
</protein>
<accession>A0A0A8Y256</accession>
<reference evidence="1" key="1">
    <citation type="submission" date="2014-09" db="EMBL/GenBank/DDBJ databases">
        <authorList>
            <person name="Magalhaes I.L.F."/>
            <person name="Oliveira U."/>
            <person name="Santos F.R."/>
            <person name="Vidigal T.H.D.A."/>
            <person name="Brescovit A.D."/>
            <person name="Santos A.J."/>
        </authorList>
    </citation>
    <scope>NUCLEOTIDE SEQUENCE</scope>
    <source>
        <tissue evidence="1">Shoot tissue taken approximately 20 cm above the soil surface</tissue>
    </source>
</reference>
<name>A0A0A8Y256_ARUDO</name>
<sequence length="42" mass="4544">MLTMRFLSTNLAPPTFPCIAGGNFMTRLLSPASINSSDPPLY</sequence>
<organism evidence="1">
    <name type="scientific">Arundo donax</name>
    <name type="common">Giant reed</name>
    <name type="synonym">Donax arundinaceus</name>
    <dbReference type="NCBI Taxonomy" id="35708"/>
    <lineage>
        <taxon>Eukaryota</taxon>
        <taxon>Viridiplantae</taxon>
        <taxon>Streptophyta</taxon>
        <taxon>Embryophyta</taxon>
        <taxon>Tracheophyta</taxon>
        <taxon>Spermatophyta</taxon>
        <taxon>Magnoliopsida</taxon>
        <taxon>Liliopsida</taxon>
        <taxon>Poales</taxon>
        <taxon>Poaceae</taxon>
        <taxon>PACMAD clade</taxon>
        <taxon>Arundinoideae</taxon>
        <taxon>Arundineae</taxon>
        <taxon>Arundo</taxon>
    </lineage>
</organism>
<dbReference type="EMBL" id="GBRH01277664">
    <property type="protein sequence ID" value="JAD20231.1"/>
    <property type="molecule type" value="Transcribed_RNA"/>
</dbReference>
<proteinExistence type="predicted"/>
<evidence type="ECO:0000313" key="1">
    <source>
        <dbReference type="EMBL" id="JAD20231.1"/>
    </source>
</evidence>